<dbReference type="RefSeq" id="WP_172310630.1">
    <property type="nucleotide sequence ID" value="NZ_WOEY01000051.1"/>
</dbReference>
<dbReference type="InterPro" id="IPR013078">
    <property type="entry name" value="His_Pase_superF_clade-1"/>
</dbReference>
<accession>A0ABX2BPX8</accession>
<dbReference type="SUPFAM" id="SSF53254">
    <property type="entry name" value="Phosphoglycerate mutase-like"/>
    <property type="match status" value="1"/>
</dbReference>
<feature type="region of interest" description="Disordered" evidence="1">
    <location>
        <begin position="15"/>
        <end position="41"/>
    </location>
</feature>
<evidence type="ECO:0000313" key="3">
    <source>
        <dbReference type="Proteomes" id="UP000652198"/>
    </source>
</evidence>
<dbReference type="CDD" id="cd07067">
    <property type="entry name" value="HP_PGM_like"/>
    <property type="match status" value="1"/>
</dbReference>
<sequence>MSLLRVLSFRHGESAANAGHATSDPASIPLTETGEEQARAISQRLAEPPAVVICSPFRRAQRTAAPTLTKFPTVPSEIWSVQEFTYLAPARCVGTSAEQRRSWVDAYWDASNPTLVDGPGAESFAAFIGRVRTALDCFRLLHGASDVTVAMFGHGQFLQAMRWLILNGIEVIDADAMRSFRIVDQHCPIRNADGFVATFDGRSWTVEQKYTALNNYRFR</sequence>
<reference evidence="2 3" key="1">
    <citation type="submission" date="2019-11" db="EMBL/GenBank/DDBJ databases">
        <title>Metabolism of dissolved organic matter in forest soils.</title>
        <authorList>
            <person name="Cyle K.T."/>
            <person name="Wilhelm R.C."/>
            <person name="Martinez C.E."/>
        </authorList>
    </citation>
    <scope>NUCLEOTIDE SEQUENCE [LARGE SCALE GENOMIC DNA]</scope>
    <source>
        <strain evidence="2 3">1N</strain>
    </source>
</reference>
<evidence type="ECO:0000313" key="2">
    <source>
        <dbReference type="EMBL" id="NPT42123.1"/>
    </source>
</evidence>
<dbReference type="Pfam" id="PF00300">
    <property type="entry name" value="His_Phos_1"/>
    <property type="match status" value="1"/>
</dbReference>
<organism evidence="2 3">
    <name type="scientific">Paraburkholderia solitsugae</name>
    <dbReference type="NCBI Taxonomy" id="2675748"/>
    <lineage>
        <taxon>Bacteria</taxon>
        <taxon>Pseudomonadati</taxon>
        <taxon>Pseudomonadota</taxon>
        <taxon>Betaproteobacteria</taxon>
        <taxon>Burkholderiales</taxon>
        <taxon>Burkholderiaceae</taxon>
        <taxon>Paraburkholderia</taxon>
    </lineage>
</organism>
<evidence type="ECO:0000256" key="1">
    <source>
        <dbReference type="SAM" id="MobiDB-lite"/>
    </source>
</evidence>
<dbReference type="EMBL" id="WOEY01000051">
    <property type="protein sequence ID" value="NPT42123.1"/>
    <property type="molecule type" value="Genomic_DNA"/>
</dbReference>
<dbReference type="InterPro" id="IPR050275">
    <property type="entry name" value="PGM_Phosphatase"/>
</dbReference>
<dbReference type="SMART" id="SM00855">
    <property type="entry name" value="PGAM"/>
    <property type="match status" value="1"/>
</dbReference>
<keyword evidence="3" id="KW-1185">Reference proteome</keyword>
<proteinExistence type="predicted"/>
<dbReference type="InterPro" id="IPR029033">
    <property type="entry name" value="His_PPase_superfam"/>
</dbReference>
<protein>
    <submittedName>
        <fullName evidence="2">Histidine phosphatase family protein</fullName>
    </submittedName>
</protein>
<name>A0ABX2BPX8_9BURK</name>
<gene>
    <name evidence="2" type="ORF">GNZ12_12505</name>
</gene>
<dbReference type="Gene3D" id="3.40.50.1240">
    <property type="entry name" value="Phosphoglycerate mutase-like"/>
    <property type="match status" value="1"/>
</dbReference>
<dbReference type="PANTHER" id="PTHR48100">
    <property type="entry name" value="BROAD-SPECIFICITY PHOSPHATASE YOR283W-RELATED"/>
    <property type="match status" value="1"/>
</dbReference>
<comment type="caution">
    <text evidence="2">The sequence shown here is derived from an EMBL/GenBank/DDBJ whole genome shotgun (WGS) entry which is preliminary data.</text>
</comment>
<dbReference type="Proteomes" id="UP000652198">
    <property type="component" value="Unassembled WGS sequence"/>
</dbReference>